<comment type="caution">
    <text evidence="5">The sequence shown here is derived from an EMBL/GenBank/DDBJ whole genome shotgun (WGS) entry which is preliminary data.</text>
</comment>
<dbReference type="EMBL" id="QEAP01000032">
    <property type="protein sequence ID" value="TPX76944.1"/>
    <property type="molecule type" value="Genomic_DNA"/>
</dbReference>
<evidence type="ECO:0008006" key="7">
    <source>
        <dbReference type="Google" id="ProtNLM"/>
    </source>
</evidence>
<dbReference type="GO" id="GO:0005829">
    <property type="term" value="C:cytosol"/>
    <property type="evidence" value="ECO:0007669"/>
    <property type="project" value="TreeGrafter"/>
</dbReference>
<dbReference type="SMART" id="SM00368">
    <property type="entry name" value="LRR_RI"/>
    <property type="match status" value="4"/>
</dbReference>
<proteinExistence type="predicted"/>
<evidence type="ECO:0000256" key="4">
    <source>
        <dbReference type="SAM" id="MobiDB-lite"/>
    </source>
</evidence>
<dbReference type="GO" id="GO:0031267">
    <property type="term" value="F:small GTPase binding"/>
    <property type="evidence" value="ECO:0007669"/>
    <property type="project" value="TreeGrafter"/>
</dbReference>
<feature type="region of interest" description="Disordered" evidence="4">
    <location>
        <begin position="1"/>
        <end position="37"/>
    </location>
</feature>
<protein>
    <recommendedName>
        <fullName evidence="7">RNI-like protein</fullName>
    </recommendedName>
</protein>
<dbReference type="GO" id="GO:0005634">
    <property type="term" value="C:nucleus"/>
    <property type="evidence" value="ECO:0007669"/>
    <property type="project" value="TreeGrafter"/>
</dbReference>
<dbReference type="InterPro" id="IPR001611">
    <property type="entry name" value="Leu-rich_rpt"/>
</dbReference>
<keyword evidence="2" id="KW-0433">Leucine-rich repeat</keyword>
<evidence type="ECO:0000313" key="6">
    <source>
        <dbReference type="Proteomes" id="UP000320333"/>
    </source>
</evidence>
<dbReference type="AlphaFoldDB" id="A0A507FKV0"/>
<evidence type="ECO:0000256" key="3">
    <source>
        <dbReference type="ARBA" id="ARBA00022737"/>
    </source>
</evidence>
<name>A0A507FKV0_9FUNG</name>
<dbReference type="GO" id="GO:0006913">
    <property type="term" value="P:nucleocytoplasmic transport"/>
    <property type="evidence" value="ECO:0007669"/>
    <property type="project" value="TreeGrafter"/>
</dbReference>
<evidence type="ECO:0000256" key="1">
    <source>
        <dbReference type="ARBA" id="ARBA00022468"/>
    </source>
</evidence>
<dbReference type="GO" id="GO:0048471">
    <property type="term" value="C:perinuclear region of cytoplasm"/>
    <property type="evidence" value="ECO:0007669"/>
    <property type="project" value="TreeGrafter"/>
</dbReference>
<keyword evidence="3" id="KW-0677">Repeat</keyword>
<dbReference type="Proteomes" id="UP000320333">
    <property type="component" value="Unassembled WGS sequence"/>
</dbReference>
<dbReference type="STRING" id="246404.A0A507FKV0"/>
<dbReference type="PANTHER" id="PTHR24113">
    <property type="entry name" value="RAN GTPASE-ACTIVATING PROTEIN 1"/>
    <property type="match status" value="1"/>
</dbReference>
<dbReference type="PANTHER" id="PTHR24113:SF12">
    <property type="entry name" value="RAN GTPASE-ACTIVATING PROTEIN 1"/>
    <property type="match status" value="1"/>
</dbReference>
<keyword evidence="6" id="KW-1185">Reference proteome</keyword>
<sequence length="398" mass="42872">MAAKAKAASAGGKKKKKGGKDGKMSAKKKKGQEVDEEATKLRKETLNRIKASYPIHCKKFLTEPIPSVVKRIDKSIQALEDIDKVLVSNYTLTPSDVWALYSTFESYSVLAAFYLWTSPVDARGLDALSKLIIRHPTVTTLHLIDCKITPPMATHIRNLVRESKTLTTLVLDHNGIGSAGAVEVFTGIRENTASPGLLKILSMKYCDIDARAADAISYTIAMNPGLTLLDLSGNFIGDEGLSAIAKSLATNTNLKNFNLSANNIQNRADENVGPISFMPTNSGRPGTNPAPAAVPRLPPKTSITILCNILATENTGLNFLDLSGNHVGVSGGEAILEMLKMRKPLVAAKKCEALQVEITERVREELYGDVCDLNDVMDELAKKNAKGAAKGKKGKKGK</sequence>
<dbReference type="GO" id="GO:0005096">
    <property type="term" value="F:GTPase activator activity"/>
    <property type="evidence" value="ECO:0007669"/>
    <property type="project" value="UniProtKB-KW"/>
</dbReference>
<dbReference type="Pfam" id="PF13516">
    <property type="entry name" value="LRR_6"/>
    <property type="match status" value="3"/>
</dbReference>
<dbReference type="OrthoDB" id="120976at2759"/>
<dbReference type="InterPro" id="IPR027038">
    <property type="entry name" value="RanGap"/>
</dbReference>
<accession>A0A507FKV0</accession>
<dbReference type="InterPro" id="IPR032675">
    <property type="entry name" value="LRR_dom_sf"/>
</dbReference>
<dbReference type="SUPFAM" id="SSF52047">
    <property type="entry name" value="RNI-like"/>
    <property type="match status" value="1"/>
</dbReference>
<evidence type="ECO:0000256" key="2">
    <source>
        <dbReference type="ARBA" id="ARBA00022614"/>
    </source>
</evidence>
<evidence type="ECO:0000313" key="5">
    <source>
        <dbReference type="EMBL" id="TPX76944.1"/>
    </source>
</evidence>
<feature type="compositionally biased region" description="Low complexity" evidence="4">
    <location>
        <begin position="1"/>
        <end position="11"/>
    </location>
</feature>
<keyword evidence="1" id="KW-0343">GTPase activation</keyword>
<organism evidence="5 6">
    <name type="scientific">Chytriomyces confervae</name>
    <dbReference type="NCBI Taxonomy" id="246404"/>
    <lineage>
        <taxon>Eukaryota</taxon>
        <taxon>Fungi</taxon>
        <taxon>Fungi incertae sedis</taxon>
        <taxon>Chytridiomycota</taxon>
        <taxon>Chytridiomycota incertae sedis</taxon>
        <taxon>Chytridiomycetes</taxon>
        <taxon>Chytridiales</taxon>
        <taxon>Chytriomycetaceae</taxon>
        <taxon>Chytriomyces</taxon>
    </lineage>
</organism>
<gene>
    <name evidence="5" type="ORF">CcCBS67573_g01773</name>
</gene>
<dbReference type="Gene3D" id="3.80.10.10">
    <property type="entry name" value="Ribonuclease Inhibitor"/>
    <property type="match status" value="2"/>
</dbReference>
<reference evidence="5 6" key="1">
    <citation type="journal article" date="2019" name="Sci. Rep.">
        <title>Comparative genomics of chytrid fungi reveal insights into the obligate biotrophic and pathogenic lifestyle of Synchytrium endobioticum.</title>
        <authorList>
            <person name="van de Vossenberg B.T.L.H."/>
            <person name="Warris S."/>
            <person name="Nguyen H.D.T."/>
            <person name="van Gent-Pelzer M.P.E."/>
            <person name="Joly D.L."/>
            <person name="van de Geest H.C."/>
            <person name="Bonants P.J.M."/>
            <person name="Smith D.S."/>
            <person name="Levesque C.A."/>
            <person name="van der Lee T.A.J."/>
        </authorList>
    </citation>
    <scope>NUCLEOTIDE SEQUENCE [LARGE SCALE GENOMIC DNA]</scope>
    <source>
        <strain evidence="5 6">CBS 675.73</strain>
    </source>
</reference>